<feature type="transmembrane region" description="Helical" evidence="6">
    <location>
        <begin position="6"/>
        <end position="22"/>
    </location>
</feature>
<dbReference type="RefSeq" id="WP_246918457.1">
    <property type="nucleotide sequence ID" value="NZ_CP090145.1"/>
</dbReference>
<accession>A0ABY4HUN8</accession>
<keyword evidence="4 6" id="KW-1133">Transmembrane helix</keyword>
<feature type="transmembrane region" description="Helical" evidence="6">
    <location>
        <begin position="29"/>
        <end position="48"/>
    </location>
</feature>
<reference evidence="9" key="1">
    <citation type="submission" date="2021-12" db="EMBL/GenBank/DDBJ databases">
        <authorList>
            <person name="Cha I.-T."/>
            <person name="Lee K.-E."/>
            <person name="Park S.-J."/>
        </authorList>
    </citation>
    <scope>NUCLEOTIDE SEQUENCE</scope>
    <source>
        <strain evidence="9">YSM-43</strain>
    </source>
</reference>
<feature type="transmembrane region" description="Helical" evidence="6">
    <location>
        <begin position="382"/>
        <end position="405"/>
    </location>
</feature>
<feature type="domain" description="DUF4131" evidence="8">
    <location>
        <begin position="27"/>
        <end position="190"/>
    </location>
</feature>
<proteinExistence type="predicted"/>
<feature type="transmembrane region" description="Helical" evidence="6">
    <location>
        <begin position="293"/>
        <end position="317"/>
    </location>
</feature>
<feature type="transmembrane region" description="Helical" evidence="6">
    <location>
        <begin position="351"/>
        <end position="370"/>
    </location>
</feature>
<organism evidence="9 10">
    <name type="scientific">Flavobacterium sediminilitoris</name>
    <dbReference type="NCBI Taxonomy" id="2024526"/>
    <lineage>
        <taxon>Bacteria</taxon>
        <taxon>Pseudomonadati</taxon>
        <taxon>Bacteroidota</taxon>
        <taxon>Flavobacteriia</taxon>
        <taxon>Flavobacteriales</taxon>
        <taxon>Flavobacteriaceae</taxon>
        <taxon>Flavobacterium</taxon>
    </lineage>
</organism>
<feature type="transmembrane region" description="Helical" evidence="6">
    <location>
        <begin position="411"/>
        <end position="437"/>
    </location>
</feature>
<dbReference type="InterPro" id="IPR004477">
    <property type="entry name" value="ComEC_N"/>
</dbReference>
<keyword evidence="5 6" id="KW-0472">Membrane</keyword>
<evidence type="ECO:0000256" key="4">
    <source>
        <dbReference type="ARBA" id="ARBA00022989"/>
    </source>
</evidence>
<dbReference type="Proteomes" id="UP000830454">
    <property type="component" value="Chromosome"/>
</dbReference>
<dbReference type="InterPro" id="IPR025405">
    <property type="entry name" value="DUF4131"/>
</dbReference>
<evidence type="ECO:0000256" key="6">
    <source>
        <dbReference type="SAM" id="Phobius"/>
    </source>
</evidence>
<evidence type="ECO:0000259" key="7">
    <source>
        <dbReference type="Pfam" id="PF03772"/>
    </source>
</evidence>
<evidence type="ECO:0000256" key="1">
    <source>
        <dbReference type="ARBA" id="ARBA00004651"/>
    </source>
</evidence>
<evidence type="ECO:0000256" key="2">
    <source>
        <dbReference type="ARBA" id="ARBA00022475"/>
    </source>
</evidence>
<dbReference type="EMBL" id="CP090145">
    <property type="protein sequence ID" value="UOX35274.1"/>
    <property type="molecule type" value="Genomic_DNA"/>
</dbReference>
<dbReference type="Pfam" id="PF13567">
    <property type="entry name" value="DUF4131"/>
    <property type="match status" value="1"/>
</dbReference>
<evidence type="ECO:0000256" key="3">
    <source>
        <dbReference type="ARBA" id="ARBA00022692"/>
    </source>
</evidence>
<keyword evidence="2" id="KW-1003">Cell membrane</keyword>
<evidence type="ECO:0000313" key="9">
    <source>
        <dbReference type="EMBL" id="UOX35274.1"/>
    </source>
</evidence>
<name>A0ABY4HUN8_9FLAO</name>
<dbReference type="PANTHER" id="PTHR30619">
    <property type="entry name" value="DNA INTERNALIZATION/COMPETENCE PROTEIN COMEC/REC2"/>
    <property type="match status" value="1"/>
</dbReference>
<sequence length="671" mass="77878">MKLLKFPIITITVSFVLGILANHFLRLPFLVILIFLSISFLVFVYAFLRAKKQLFQNILFGICCYSFVISLGVFSHYLHEEIHYKNHYSKIMKSENNELRGTITSVIKPNSKYNKYLLKINQCNKTEALGKILLYYSKENKEQLSVGQEIWINKKIQPIQKSRNPYQFDYSEYLEKQNIFHQVFCNKGEIVKIKLTKNFDYYIQNLRLNLRNSFTDHKYDETIRSILDALLLGQRSYMDKETIDKYSKAGVIHILAISGLHIGILYFFLAFVLKPIEKIKYGKTLKMIAILSFLWLFAFLTGLPASVTRAVTLFTFVSIGDYYNQQNNVYNAVAVSALILLIFNPNFVFDIGFQLSYAAVISILLFQPFYKRCYFTKNKIGIYFIDIILVSLAAQIGVLPLSLYYFNQLPLLFLVANIVVIPLASCILIFGSFTLLLNFIFKPFALLCGKLLVIFISIMNSYITMISKIKNGIVENISFSAFSTVLLYLFIGTLIYWIYNPKWNTFRNCAFAILIFQLSFIFIKTEENKADELLVFNSKKSLISIKEGNKINVFTNSIEENKGLINDYSRGTFTDSVHIIPLQNVLNYNEERILIIDSMSIYKTKLKPDVIVLIQSPKINLRRLIKEVKPKVIIADNSNPFYKMKKWKETCEQEKIPFHTTVEKGFYRLLK</sequence>
<feature type="transmembrane region" description="Helical" evidence="6">
    <location>
        <begin position="329"/>
        <end position="345"/>
    </location>
</feature>
<dbReference type="InterPro" id="IPR052159">
    <property type="entry name" value="Competence_DNA_uptake"/>
</dbReference>
<keyword evidence="10" id="KW-1185">Reference proteome</keyword>
<feature type="transmembrane region" description="Helical" evidence="6">
    <location>
        <begin position="477"/>
        <end position="499"/>
    </location>
</feature>
<reference evidence="9" key="2">
    <citation type="submission" date="2022-04" db="EMBL/GenBank/DDBJ databases">
        <title>Complete Genome Sequence of Flavobacterium sediminilitoris YSM-43, Isolated from a Tidal Sediment.</title>
        <authorList>
            <person name="Lee P.A."/>
        </authorList>
    </citation>
    <scope>NUCLEOTIDE SEQUENCE</scope>
    <source>
        <strain evidence="9">YSM-43</strain>
    </source>
</reference>
<dbReference type="Pfam" id="PF03772">
    <property type="entry name" value="Competence"/>
    <property type="match status" value="1"/>
</dbReference>
<evidence type="ECO:0000313" key="10">
    <source>
        <dbReference type="Proteomes" id="UP000830454"/>
    </source>
</evidence>
<feature type="domain" description="ComEC/Rec2-related protein" evidence="7">
    <location>
        <begin position="230"/>
        <end position="499"/>
    </location>
</feature>
<dbReference type="NCBIfam" id="TIGR00360">
    <property type="entry name" value="ComEC_N-term"/>
    <property type="match status" value="1"/>
</dbReference>
<dbReference type="PANTHER" id="PTHR30619:SF1">
    <property type="entry name" value="RECOMBINATION PROTEIN 2"/>
    <property type="match status" value="1"/>
</dbReference>
<keyword evidence="3 6" id="KW-0812">Transmembrane</keyword>
<feature type="transmembrane region" description="Helical" evidence="6">
    <location>
        <begin position="250"/>
        <end position="273"/>
    </location>
</feature>
<feature type="transmembrane region" description="Helical" evidence="6">
    <location>
        <begin position="54"/>
        <end position="78"/>
    </location>
</feature>
<protein>
    <submittedName>
        <fullName evidence="9">ComEC family competence protein</fullName>
    </submittedName>
</protein>
<evidence type="ECO:0000256" key="5">
    <source>
        <dbReference type="ARBA" id="ARBA00023136"/>
    </source>
</evidence>
<evidence type="ECO:0000259" key="8">
    <source>
        <dbReference type="Pfam" id="PF13567"/>
    </source>
</evidence>
<feature type="transmembrane region" description="Helical" evidence="6">
    <location>
        <begin position="444"/>
        <end position="465"/>
    </location>
</feature>
<gene>
    <name evidence="9" type="ORF">LXD69_07085</name>
</gene>
<comment type="subcellular location">
    <subcellularLocation>
        <location evidence="1">Cell membrane</location>
        <topology evidence="1">Multi-pass membrane protein</topology>
    </subcellularLocation>
</comment>